<name>A0A915J3Q5_ROMCU</name>
<keyword evidence="2" id="KW-1185">Reference proteome</keyword>
<feature type="region of interest" description="Disordered" evidence="1">
    <location>
        <begin position="33"/>
        <end position="60"/>
    </location>
</feature>
<organism evidence="2 3">
    <name type="scientific">Romanomermis culicivorax</name>
    <name type="common">Nematode worm</name>
    <dbReference type="NCBI Taxonomy" id="13658"/>
    <lineage>
        <taxon>Eukaryota</taxon>
        <taxon>Metazoa</taxon>
        <taxon>Ecdysozoa</taxon>
        <taxon>Nematoda</taxon>
        <taxon>Enoplea</taxon>
        <taxon>Dorylaimia</taxon>
        <taxon>Mermithida</taxon>
        <taxon>Mermithoidea</taxon>
        <taxon>Mermithidae</taxon>
        <taxon>Romanomermis</taxon>
    </lineage>
</organism>
<protein>
    <submittedName>
        <fullName evidence="3">Uncharacterized protein</fullName>
    </submittedName>
</protein>
<accession>A0A915J3Q5</accession>
<reference evidence="3" key="1">
    <citation type="submission" date="2022-11" db="UniProtKB">
        <authorList>
            <consortium name="WormBaseParasite"/>
        </authorList>
    </citation>
    <scope>IDENTIFICATION</scope>
</reference>
<dbReference type="AlphaFoldDB" id="A0A915J3Q5"/>
<evidence type="ECO:0000256" key="1">
    <source>
        <dbReference type="SAM" id="MobiDB-lite"/>
    </source>
</evidence>
<proteinExistence type="predicted"/>
<dbReference type="WBParaSite" id="nRc.2.0.1.t21051-RA">
    <property type="protein sequence ID" value="nRc.2.0.1.t21051-RA"/>
    <property type="gene ID" value="nRc.2.0.1.g21051"/>
</dbReference>
<evidence type="ECO:0000313" key="3">
    <source>
        <dbReference type="WBParaSite" id="nRc.2.0.1.t21051-RA"/>
    </source>
</evidence>
<evidence type="ECO:0000313" key="2">
    <source>
        <dbReference type="Proteomes" id="UP000887565"/>
    </source>
</evidence>
<sequence length="60" mass="6715">MFNLKTHFRSGRITAILRETTDDCPLFRGSTKTLIGSTDPDPDPVPKTWITTDRRIGVAP</sequence>
<dbReference type="Proteomes" id="UP000887565">
    <property type="component" value="Unplaced"/>
</dbReference>